<proteinExistence type="predicted"/>
<protein>
    <recommendedName>
        <fullName evidence="3">DUF3301 domain-containing protein</fullName>
    </recommendedName>
</protein>
<dbReference type="OrthoDB" id="5959530at2"/>
<organism evidence="1 2">
    <name type="scientific">Crenothrix polyspora</name>
    <dbReference type="NCBI Taxonomy" id="360316"/>
    <lineage>
        <taxon>Bacteria</taxon>
        <taxon>Pseudomonadati</taxon>
        <taxon>Pseudomonadota</taxon>
        <taxon>Gammaproteobacteria</taxon>
        <taxon>Methylococcales</taxon>
        <taxon>Crenotrichaceae</taxon>
        <taxon>Crenothrix</taxon>
    </lineage>
</organism>
<keyword evidence="2" id="KW-1185">Reference proteome</keyword>
<accession>A0A1R4H5A9</accession>
<dbReference type="RefSeq" id="WP_087142914.1">
    <property type="nucleotide sequence ID" value="NZ_FUKI01000092.1"/>
</dbReference>
<dbReference type="InterPro" id="IPR021732">
    <property type="entry name" value="DUF3301"/>
</dbReference>
<evidence type="ECO:0000313" key="2">
    <source>
        <dbReference type="Proteomes" id="UP000195667"/>
    </source>
</evidence>
<dbReference type="EMBL" id="FUKI01000092">
    <property type="protein sequence ID" value="SJM91356.1"/>
    <property type="molecule type" value="Genomic_DNA"/>
</dbReference>
<evidence type="ECO:0000313" key="1">
    <source>
        <dbReference type="EMBL" id="SJM91356.1"/>
    </source>
</evidence>
<dbReference type="AlphaFoldDB" id="A0A1R4H5A9"/>
<reference evidence="2" key="1">
    <citation type="submission" date="2017-02" db="EMBL/GenBank/DDBJ databases">
        <authorList>
            <person name="Daims H."/>
        </authorList>
    </citation>
    <scope>NUCLEOTIDE SEQUENCE [LARGE SCALE GENOMIC DNA]</scope>
</reference>
<dbReference type="Pfam" id="PF11743">
    <property type="entry name" value="DUF3301"/>
    <property type="match status" value="1"/>
</dbReference>
<name>A0A1R4H5A9_9GAMM</name>
<gene>
    <name evidence="1" type="ORF">CRENPOLYSF1_190038</name>
</gene>
<evidence type="ECO:0008006" key="3">
    <source>
        <dbReference type="Google" id="ProtNLM"/>
    </source>
</evidence>
<dbReference type="Proteomes" id="UP000195667">
    <property type="component" value="Unassembled WGS sequence"/>
</dbReference>
<sequence>MIDDILFISLLLCAFLYWTTAQKVKEIALRATEDYCFAMEVQMLDAYIALSKLGFERDNLGKMQIRRLFTFEFSSTGYERYSGTIIMLGNKVKSIVMEPYRLRND</sequence>